<dbReference type="GO" id="GO:0016853">
    <property type="term" value="F:isomerase activity"/>
    <property type="evidence" value="ECO:0007669"/>
    <property type="project" value="UniProtKB-KW"/>
</dbReference>
<keyword evidence="2" id="KW-0276">Fatty acid metabolism</keyword>
<dbReference type="InterPro" id="IPR029045">
    <property type="entry name" value="ClpP/crotonase-like_dom_sf"/>
</dbReference>
<dbReference type="Proteomes" id="UP000191931">
    <property type="component" value="Unassembled WGS sequence"/>
</dbReference>
<proteinExistence type="inferred from homology"/>
<evidence type="ECO:0000256" key="6">
    <source>
        <dbReference type="ARBA" id="ARBA00040545"/>
    </source>
</evidence>
<evidence type="ECO:0000256" key="4">
    <source>
        <dbReference type="ARBA" id="ARBA00023098"/>
    </source>
</evidence>
<protein>
    <recommendedName>
        <fullName evidence="6">Enoyl-CoA hydratase domain-containing protein 3, mitochondrial</fullName>
    </recommendedName>
</protein>
<dbReference type="STRING" id="1246637.MTBBW1_300070"/>
<name>A0A1W1HFS8_9BACT</name>
<dbReference type="Pfam" id="PF00378">
    <property type="entry name" value="ECH_1"/>
    <property type="match status" value="1"/>
</dbReference>
<dbReference type="GO" id="GO:0016836">
    <property type="term" value="F:hydro-lyase activity"/>
    <property type="evidence" value="ECO:0007669"/>
    <property type="project" value="TreeGrafter"/>
</dbReference>
<dbReference type="RefSeq" id="WP_080800015.1">
    <property type="nucleotide sequence ID" value="NZ_LT828541.1"/>
</dbReference>
<evidence type="ECO:0000256" key="2">
    <source>
        <dbReference type="ARBA" id="ARBA00022832"/>
    </source>
</evidence>
<comment type="function">
    <text evidence="5">May play a role in fatty acid biosynthesis and insulin sensitivity.</text>
</comment>
<evidence type="ECO:0000256" key="5">
    <source>
        <dbReference type="ARBA" id="ARBA00037410"/>
    </source>
</evidence>
<keyword evidence="8" id="KW-1185">Reference proteome</keyword>
<dbReference type="OrthoDB" id="5365311at2"/>
<dbReference type="Gene3D" id="3.90.226.10">
    <property type="entry name" value="2-enoyl-CoA Hydratase, Chain A, domain 1"/>
    <property type="match status" value="1"/>
</dbReference>
<dbReference type="EMBL" id="FWEV01000224">
    <property type="protein sequence ID" value="SLM31339.1"/>
    <property type="molecule type" value="Genomic_DNA"/>
</dbReference>
<keyword evidence="7" id="KW-0413">Isomerase</keyword>
<sequence length="259" mass="28544">MQYQTILVDNQSDNIGVICLNRPDHLNTFSTEMADELYSALMAFENDPAVRVIVLKGEGKAFCAGIDVNELAGKSTIEYRRWIERMEKPLVEISRMKKPVIAQVQGVAAANGMGLVASADIVIAAENVKMGLTAINVGLNCVGPVIPVARSVGRKKALELLLYGRLIKAQEALDMGLINKIVPKDQLEDETMKWAKELAVKSPIAVQIAKSAFYASEDLPYTSQFDFMNEAFARLCSTDDAKEGVAAFFEKRNPVWQEK</sequence>
<evidence type="ECO:0000256" key="3">
    <source>
        <dbReference type="ARBA" id="ARBA00022946"/>
    </source>
</evidence>
<evidence type="ECO:0000256" key="1">
    <source>
        <dbReference type="ARBA" id="ARBA00005254"/>
    </source>
</evidence>
<dbReference type="GO" id="GO:0006631">
    <property type="term" value="P:fatty acid metabolic process"/>
    <property type="evidence" value="ECO:0007669"/>
    <property type="project" value="UniProtKB-KW"/>
</dbReference>
<organism evidence="7 8">
    <name type="scientific">Desulfamplus magnetovallimortis</name>
    <dbReference type="NCBI Taxonomy" id="1246637"/>
    <lineage>
        <taxon>Bacteria</taxon>
        <taxon>Pseudomonadati</taxon>
        <taxon>Thermodesulfobacteriota</taxon>
        <taxon>Desulfobacteria</taxon>
        <taxon>Desulfobacterales</taxon>
        <taxon>Desulfobacteraceae</taxon>
        <taxon>Desulfamplus</taxon>
    </lineage>
</organism>
<dbReference type="InterPro" id="IPR052377">
    <property type="entry name" value="Mitochondrial_ECH-domain"/>
</dbReference>
<dbReference type="PANTHER" id="PTHR43602:SF1">
    <property type="entry name" value="ENOYL-COA HYDRATASE DOMAIN-CONTAINING PROTEIN 3, MITOCHONDRIAL"/>
    <property type="match status" value="1"/>
</dbReference>
<dbReference type="InterPro" id="IPR001753">
    <property type="entry name" value="Enoyl-CoA_hydra/iso"/>
</dbReference>
<dbReference type="AlphaFoldDB" id="A0A1W1HFS8"/>
<dbReference type="Gene3D" id="1.10.12.10">
    <property type="entry name" value="Lyase 2-enoyl-coa Hydratase, Chain A, domain 2"/>
    <property type="match status" value="1"/>
</dbReference>
<accession>A0A1W1HFS8</accession>
<gene>
    <name evidence="7" type="ORF">MTBBW1_300070</name>
</gene>
<reference evidence="7 8" key="1">
    <citation type="submission" date="2017-03" db="EMBL/GenBank/DDBJ databases">
        <authorList>
            <person name="Afonso C.L."/>
            <person name="Miller P.J."/>
            <person name="Scott M.A."/>
            <person name="Spackman E."/>
            <person name="Goraichik I."/>
            <person name="Dimitrov K.M."/>
            <person name="Suarez D.L."/>
            <person name="Swayne D.E."/>
        </authorList>
    </citation>
    <scope>NUCLEOTIDE SEQUENCE [LARGE SCALE GENOMIC DNA]</scope>
    <source>
        <strain evidence="7">PRJEB14757</strain>
    </source>
</reference>
<comment type="similarity">
    <text evidence="1">Belongs to the enoyl-CoA hydratase/isomerase family.</text>
</comment>
<dbReference type="CDD" id="cd06558">
    <property type="entry name" value="crotonase-like"/>
    <property type="match status" value="1"/>
</dbReference>
<evidence type="ECO:0000313" key="8">
    <source>
        <dbReference type="Proteomes" id="UP000191931"/>
    </source>
</evidence>
<keyword evidence="3" id="KW-0809">Transit peptide</keyword>
<dbReference type="SUPFAM" id="SSF52096">
    <property type="entry name" value="ClpP/crotonase"/>
    <property type="match status" value="1"/>
</dbReference>
<keyword evidence="4" id="KW-0443">Lipid metabolism</keyword>
<evidence type="ECO:0000313" key="7">
    <source>
        <dbReference type="EMBL" id="SLM31339.1"/>
    </source>
</evidence>
<dbReference type="InterPro" id="IPR014748">
    <property type="entry name" value="Enoyl-CoA_hydra_C"/>
</dbReference>
<dbReference type="PANTHER" id="PTHR43602">
    <property type="match status" value="1"/>
</dbReference>